<organism evidence="9 10">
    <name type="scientific">Cordylochernes scorpioides</name>
    <dbReference type="NCBI Taxonomy" id="51811"/>
    <lineage>
        <taxon>Eukaryota</taxon>
        <taxon>Metazoa</taxon>
        <taxon>Ecdysozoa</taxon>
        <taxon>Arthropoda</taxon>
        <taxon>Chelicerata</taxon>
        <taxon>Arachnida</taxon>
        <taxon>Pseudoscorpiones</taxon>
        <taxon>Cheliferoidea</taxon>
        <taxon>Chernetidae</taxon>
        <taxon>Cordylochernes</taxon>
    </lineage>
</organism>
<dbReference type="PRINTS" id="PR00463">
    <property type="entry name" value="EP450I"/>
</dbReference>
<keyword evidence="10" id="KW-1185">Reference proteome</keyword>
<keyword evidence="4 8" id="KW-0560">Oxidoreductase</keyword>
<dbReference type="PANTHER" id="PTHR24302">
    <property type="entry name" value="CYTOCHROME P450 FAMILY 3"/>
    <property type="match status" value="1"/>
</dbReference>
<dbReference type="SUPFAM" id="SSF48264">
    <property type="entry name" value="Cytochrome P450"/>
    <property type="match status" value="1"/>
</dbReference>
<comment type="similarity">
    <text evidence="1 8">Belongs to the cytochrome P450 family.</text>
</comment>
<evidence type="ECO:0000256" key="7">
    <source>
        <dbReference type="ARBA" id="ARBA00043906"/>
    </source>
</evidence>
<evidence type="ECO:0000256" key="5">
    <source>
        <dbReference type="ARBA" id="ARBA00023004"/>
    </source>
</evidence>
<comment type="function">
    <text evidence="7">Cytochromes P450 are a group of heme-thiolate monooxygenases. They oxidize a variety of structurally unrelated compounds, including steroids, fatty acids, and xenobiotics.</text>
</comment>
<dbReference type="InterPro" id="IPR002401">
    <property type="entry name" value="Cyt_P450_E_grp-I"/>
</dbReference>
<evidence type="ECO:0000256" key="4">
    <source>
        <dbReference type="ARBA" id="ARBA00023002"/>
    </source>
</evidence>
<keyword evidence="6 8" id="KW-0503">Monooxygenase</keyword>
<proteinExistence type="inferred from homology"/>
<keyword evidence="3 8" id="KW-0479">Metal-binding</keyword>
<dbReference type="InterPro" id="IPR050705">
    <property type="entry name" value="Cytochrome_P450_3A"/>
</dbReference>
<dbReference type="Gene3D" id="1.10.630.10">
    <property type="entry name" value="Cytochrome P450"/>
    <property type="match status" value="1"/>
</dbReference>
<dbReference type="Proteomes" id="UP001235939">
    <property type="component" value="Chromosome 02"/>
</dbReference>
<accession>A0ABY6K291</accession>
<dbReference type="InterPro" id="IPR001128">
    <property type="entry name" value="Cyt_P450"/>
</dbReference>
<protein>
    <submittedName>
        <fullName evidence="9">CYP3A4</fullName>
    </submittedName>
</protein>
<gene>
    <name evidence="9" type="ORF">LAZ67_2002787</name>
</gene>
<evidence type="ECO:0000256" key="6">
    <source>
        <dbReference type="ARBA" id="ARBA00023033"/>
    </source>
</evidence>
<dbReference type="Pfam" id="PF00067">
    <property type="entry name" value="p450"/>
    <property type="match status" value="1"/>
</dbReference>
<keyword evidence="5 8" id="KW-0408">Iron</keyword>
<sequence length="97" mass="11554">MYFNGYYLICVLQLTPPSCGRFGKEEDIHPLAFQPFGAGPRNCIGQRFAKLYIKLAWTRVLQKYRVEFCKPGNKKRKSYYYIAEYIKIIKFSKYDYV</sequence>
<evidence type="ECO:0000256" key="3">
    <source>
        <dbReference type="ARBA" id="ARBA00022723"/>
    </source>
</evidence>
<evidence type="ECO:0000313" key="10">
    <source>
        <dbReference type="Proteomes" id="UP001235939"/>
    </source>
</evidence>
<reference evidence="9 10" key="1">
    <citation type="submission" date="2022-01" db="EMBL/GenBank/DDBJ databases">
        <title>A chromosomal length assembly of Cordylochernes scorpioides.</title>
        <authorList>
            <person name="Zeh D."/>
            <person name="Zeh J."/>
        </authorList>
    </citation>
    <scope>NUCLEOTIDE SEQUENCE [LARGE SCALE GENOMIC DNA]</scope>
    <source>
        <strain evidence="9">IN4F17</strain>
        <tissue evidence="9">Whole Body</tissue>
    </source>
</reference>
<dbReference type="InterPro" id="IPR036396">
    <property type="entry name" value="Cyt_P450_sf"/>
</dbReference>
<dbReference type="PROSITE" id="PS00086">
    <property type="entry name" value="CYTOCHROME_P450"/>
    <property type="match status" value="1"/>
</dbReference>
<dbReference type="EMBL" id="CP092864">
    <property type="protein sequence ID" value="UYV62997.1"/>
    <property type="molecule type" value="Genomic_DNA"/>
</dbReference>
<evidence type="ECO:0000256" key="8">
    <source>
        <dbReference type="RuleBase" id="RU000461"/>
    </source>
</evidence>
<dbReference type="PANTHER" id="PTHR24302:SF15">
    <property type="entry name" value="FATTY-ACID PEROXYGENASE"/>
    <property type="match status" value="1"/>
</dbReference>
<evidence type="ECO:0000256" key="1">
    <source>
        <dbReference type="ARBA" id="ARBA00010617"/>
    </source>
</evidence>
<evidence type="ECO:0000313" key="9">
    <source>
        <dbReference type="EMBL" id="UYV62997.1"/>
    </source>
</evidence>
<keyword evidence="2 8" id="KW-0349">Heme</keyword>
<name>A0ABY6K291_9ARAC</name>
<dbReference type="InterPro" id="IPR017972">
    <property type="entry name" value="Cyt_P450_CS"/>
</dbReference>
<evidence type="ECO:0000256" key="2">
    <source>
        <dbReference type="ARBA" id="ARBA00022617"/>
    </source>
</evidence>